<evidence type="ECO:0000259" key="2">
    <source>
        <dbReference type="Pfam" id="PF14309"/>
    </source>
</evidence>
<evidence type="ECO:0000313" key="4">
    <source>
        <dbReference type="EMBL" id="PNR53909.1"/>
    </source>
</evidence>
<feature type="compositionally biased region" description="Low complexity" evidence="1">
    <location>
        <begin position="446"/>
        <end position="460"/>
    </location>
</feature>
<feature type="region of interest" description="Disordered" evidence="1">
    <location>
        <begin position="950"/>
        <end position="971"/>
    </location>
</feature>
<gene>
    <name evidence="5" type="primary">LOC112282841</name>
    <name evidence="4" type="ORF">PHYPA_007584</name>
</gene>
<dbReference type="Gramene" id="Pp3c5_12510V3.2">
    <property type="protein sequence ID" value="Pp3c5_12510V3.2"/>
    <property type="gene ID" value="Pp3c5_12510"/>
</dbReference>
<dbReference type="EMBL" id="ABEU02000005">
    <property type="protein sequence ID" value="PNR53909.1"/>
    <property type="molecule type" value="Genomic_DNA"/>
</dbReference>
<feature type="compositionally biased region" description="Polar residues" evidence="1">
    <location>
        <begin position="242"/>
        <end position="254"/>
    </location>
</feature>
<reference evidence="4 6" key="1">
    <citation type="journal article" date="2008" name="Science">
        <title>The Physcomitrella genome reveals evolutionary insights into the conquest of land by plants.</title>
        <authorList>
            <person name="Rensing S."/>
            <person name="Lang D."/>
            <person name="Zimmer A."/>
            <person name="Terry A."/>
            <person name="Salamov A."/>
            <person name="Shapiro H."/>
            <person name="Nishiyama T."/>
            <person name="Perroud P.-F."/>
            <person name="Lindquist E."/>
            <person name="Kamisugi Y."/>
            <person name="Tanahashi T."/>
            <person name="Sakakibara K."/>
            <person name="Fujita T."/>
            <person name="Oishi K."/>
            <person name="Shin-I T."/>
            <person name="Kuroki Y."/>
            <person name="Toyoda A."/>
            <person name="Suzuki Y."/>
            <person name="Hashimoto A."/>
            <person name="Yamaguchi K."/>
            <person name="Sugano A."/>
            <person name="Kohara Y."/>
            <person name="Fujiyama A."/>
            <person name="Anterola A."/>
            <person name="Aoki S."/>
            <person name="Ashton N."/>
            <person name="Barbazuk W.B."/>
            <person name="Barker E."/>
            <person name="Bennetzen J."/>
            <person name="Bezanilla M."/>
            <person name="Blankenship R."/>
            <person name="Cho S.H."/>
            <person name="Dutcher S."/>
            <person name="Estelle M."/>
            <person name="Fawcett J.A."/>
            <person name="Gundlach H."/>
            <person name="Hanada K."/>
            <person name="Heyl A."/>
            <person name="Hicks K.A."/>
            <person name="Hugh J."/>
            <person name="Lohr M."/>
            <person name="Mayer K."/>
            <person name="Melkozernov A."/>
            <person name="Murata T."/>
            <person name="Nelson D."/>
            <person name="Pils B."/>
            <person name="Prigge M."/>
            <person name="Reiss B."/>
            <person name="Renner T."/>
            <person name="Rombauts S."/>
            <person name="Rushton P."/>
            <person name="Sanderfoot A."/>
            <person name="Schween G."/>
            <person name="Shiu S.-H."/>
            <person name="Stueber K."/>
            <person name="Theodoulou F.L."/>
            <person name="Tu H."/>
            <person name="Van de Peer Y."/>
            <person name="Verrier P.J."/>
            <person name="Waters E."/>
            <person name="Wood A."/>
            <person name="Yang L."/>
            <person name="Cove D."/>
            <person name="Cuming A."/>
            <person name="Hasebe M."/>
            <person name="Lucas S."/>
            <person name="Mishler D.B."/>
            <person name="Reski R."/>
            <person name="Grigoriev I."/>
            <person name="Quatrano R.S."/>
            <person name="Boore J.L."/>
        </authorList>
    </citation>
    <scope>NUCLEOTIDE SEQUENCE [LARGE SCALE GENOMIC DNA]</scope>
    <source>
        <strain evidence="5 6">cv. Gransden 2004</strain>
    </source>
</reference>
<dbReference type="OMA" id="WEDDIVE"/>
<feature type="compositionally biased region" description="Low complexity" evidence="1">
    <location>
        <begin position="489"/>
        <end position="501"/>
    </location>
</feature>
<dbReference type="FunCoup" id="A0A2K1KJF5">
    <property type="interactions" value="2096"/>
</dbReference>
<feature type="compositionally biased region" description="Polar residues" evidence="1">
    <location>
        <begin position="558"/>
        <end position="570"/>
    </location>
</feature>
<feature type="compositionally biased region" description="Basic and acidic residues" evidence="1">
    <location>
        <begin position="605"/>
        <end position="620"/>
    </location>
</feature>
<organism evidence="4">
    <name type="scientific">Physcomitrium patens</name>
    <name type="common">Spreading-leaved earth moss</name>
    <name type="synonym">Physcomitrella patens</name>
    <dbReference type="NCBI Taxonomy" id="3218"/>
    <lineage>
        <taxon>Eukaryota</taxon>
        <taxon>Viridiplantae</taxon>
        <taxon>Streptophyta</taxon>
        <taxon>Embryophyta</taxon>
        <taxon>Bryophyta</taxon>
        <taxon>Bryophytina</taxon>
        <taxon>Bryopsida</taxon>
        <taxon>Funariidae</taxon>
        <taxon>Funariales</taxon>
        <taxon>Funariaceae</taxon>
        <taxon>Physcomitrium</taxon>
    </lineage>
</organism>
<sequence>MEMVTGEIRTPSYPTMQSPRYGGCVSAFFQLFEWNPAKRFSSNKRLPASKAEKAFRRSRSFCSDHGSASKSRMMCDVQVRGNGANQRDDVPAAADEDASTRAPGVVARLMGLESLPDGPYQPRHSHRRCQSYSGEEFVAQNIDRDEHRRSTPVLLQDLLKRDFKSSKKTLRDRIPGFARKTQEPFESRFTKRSASALIALRCTSREDSSCISPYAIDIPELQSRFYAQKAKGGKQPFLSRLPPSSQLDTPSESPSTIKAVSQLVGKIPELGLQGSKRHQILQGWPLAGQHNVPRDIYHDDDSPSFLSLESSLQESFKSVGSQPITDSATSQLFVSYSGSKLLPEGGTTTSWNGSEDSETTREEQMDKCARHSRRKPRVGRATSKKATTPVQSQSPPRHRNGRSKSVNSNVGRREAAVGEFKTVRRGSLPKGPRITNVEASINPECSRTSSVISHESSTTSQTSLPAGNAKRSVSSRARGKSAKSGTEGARSAVAKSASSSKPVQLKTDATSTRSKVKEEDEQRVEKNETASRSSSRSGVAPGKPIPIQGNRVPKGIKQNAQQEKAASMSGSRVFPAISPSKAPAPVAQNDLPKSSILRYGRLFGGRKEWDKPKRGGRDVNMRSSSPTLQRFTEKVAMQTTSNTSQGNHGTSTSSEASELPIQAPGNRLKGEKPEEMAVQSSTVTLDDTDATLRLKKKKSQNLKHSRARSVDDVFPELPLDFLPTVVTSAPDEVKTDRGFPSSSLSRSVECMFGQEFSPMEEKSLDFAEYLHDNSALGGLSHSPLVESHELHFSREEYSSGACTLGRISTSPLVDYEELRCSQDVLSTGPLTDCQKLRASRPGSAAYVETEIHTELVDREFFAAGSDSILWEDDIVETILSAPCCERSCSGPSISSRSVSSDVEDERNDAWSSCASYNPADHDSPSRTFELPEIDVELESSPMFVKKTLEGSADATASEADEAGQPSPVSILNSPFLDEACTTSESSLTESLRQFNSEVVDDYQGTGDSDVPSSYHCAVESSSAKSSNAHKIRQALLDISMFRTLEVSSFDFKERTSLGPEDEQSFVREVLSAAHFLCTPGSSPNWFSRDLPMDPSLFDGLESGDIEGLEPPQSSGVVDNWFQTLGGEWRCDRKLRFDCINEAFALTLWHHRCPKVYLQDLHAYIPRPRGQSLVEEVFRKIKEWRKLASFAIDSLIERDMNMHFGNWTNLHPEVAEVGMDIESSLWKSMLEELVIDIGSASKKCQSYVRNHQM</sequence>
<dbReference type="EnsemblPlants" id="Pp3c5_12510V3.2">
    <property type="protein sequence ID" value="Pp3c5_12510V3.2"/>
    <property type="gene ID" value="Pp3c5_12510"/>
</dbReference>
<feature type="region of interest" description="Disordered" evidence="1">
    <location>
        <begin position="343"/>
        <end position="673"/>
    </location>
</feature>
<dbReference type="STRING" id="3218.A0A2K1KJF5"/>
<feature type="compositionally biased region" description="Basic and acidic residues" evidence="1">
    <location>
        <begin position="358"/>
        <end position="369"/>
    </location>
</feature>
<dbReference type="PaxDb" id="3218-PP1S236_58V6.1"/>
<dbReference type="Gramene" id="Pp3c5_12510V3.1">
    <property type="protein sequence ID" value="Pp3c5_12510V3.1"/>
    <property type="gene ID" value="Pp3c5_12510"/>
</dbReference>
<reference evidence="5" key="3">
    <citation type="submission" date="2020-12" db="UniProtKB">
        <authorList>
            <consortium name="EnsemblPlants"/>
        </authorList>
    </citation>
    <scope>IDENTIFICATION</scope>
</reference>
<feature type="region of interest" description="Disordered" evidence="1">
    <location>
        <begin position="234"/>
        <end position="254"/>
    </location>
</feature>
<dbReference type="InterPro" id="IPR032795">
    <property type="entry name" value="DUF3741-assoc"/>
</dbReference>
<feature type="compositionally biased region" description="Basic and acidic residues" evidence="1">
    <location>
        <begin position="515"/>
        <end position="529"/>
    </location>
</feature>
<name>A0A2K1KJF5_PHYPA</name>
<evidence type="ECO:0000313" key="6">
    <source>
        <dbReference type="Proteomes" id="UP000006727"/>
    </source>
</evidence>
<dbReference type="Pfam" id="PF14309">
    <property type="entry name" value="DUF4378"/>
    <property type="match status" value="1"/>
</dbReference>
<evidence type="ECO:0008006" key="7">
    <source>
        <dbReference type="Google" id="ProtNLM"/>
    </source>
</evidence>
<feature type="compositionally biased region" description="Polar residues" evidence="1">
    <location>
        <begin position="384"/>
        <end position="395"/>
    </location>
</feature>
<dbReference type="AlphaFoldDB" id="A0A2K1KJF5"/>
<accession>A0A2K1KJF5</accession>
<reference evidence="4 6" key="2">
    <citation type="journal article" date="2018" name="Plant J.">
        <title>The Physcomitrella patens chromosome-scale assembly reveals moss genome structure and evolution.</title>
        <authorList>
            <person name="Lang D."/>
            <person name="Ullrich K.K."/>
            <person name="Murat F."/>
            <person name="Fuchs J."/>
            <person name="Jenkins J."/>
            <person name="Haas F.B."/>
            <person name="Piednoel M."/>
            <person name="Gundlach H."/>
            <person name="Van Bel M."/>
            <person name="Meyberg R."/>
            <person name="Vives C."/>
            <person name="Morata J."/>
            <person name="Symeonidi A."/>
            <person name="Hiss M."/>
            <person name="Muchero W."/>
            <person name="Kamisugi Y."/>
            <person name="Saleh O."/>
            <person name="Blanc G."/>
            <person name="Decker E.L."/>
            <person name="van Gessel N."/>
            <person name="Grimwood J."/>
            <person name="Hayes R.D."/>
            <person name="Graham S.W."/>
            <person name="Gunter L.E."/>
            <person name="McDaniel S.F."/>
            <person name="Hoernstein S.N.W."/>
            <person name="Larsson A."/>
            <person name="Li F.W."/>
            <person name="Perroud P.F."/>
            <person name="Phillips J."/>
            <person name="Ranjan P."/>
            <person name="Rokshar D.S."/>
            <person name="Rothfels C.J."/>
            <person name="Schneider L."/>
            <person name="Shu S."/>
            <person name="Stevenson D.W."/>
            <person name="Thummler F."/>
            <person name="Tillich M."/>
            <person name="Villarreal Aguilar J.C."/>
            <person name="Widiez T."/>
            <person name="Wong G.K."/>
            <person name="Wymore A."/>
            <person name="Zhang Y."/>
            <person name="Zimmer A.D."/>
            <person name="Quatrano R.S."/>
            <person name="Mayer K.F.X."/>
            <person name="Goodstein D."/>
            <person name="Casacuberta J.M."/>
            <person name="Vandepoele K."/>
            <person name="Reski R."/>
            <person name="Cuming A.C."/>
            <person name="Tuskan G.A."/>
            <person name="Maumus F."/>
            <person name="Salse J."/>
            <person name="Schmutz J."/>
            <person name="Rensing S.A."/>
        </authorList>
    </citation>
    <scope>NUCLEOTIDE SEQUENCE [LARGE SCALE GENOMIC DNA]</scope>
    <source>
        <strain evidence="5 6">cv. Gransden 2004</strain>
    </source>
</reference>
<dbReference type="PANTHER" id="PTHR21726:SF61">
    <property type="entry name" value="DNAA INITIATOR-ASSOCIATING PROTEIN"/>
    <property type="match status" value="1"/>
</dbReference>
<proteinExistence type="predicted"/>
<dbReference type="EnsemblPlants" id="Pp3c5_12510V3.1">
    <property type="protein sequence ID" value="Pp3c5_12510V3.1"/>
    <property type="gene ID" value="Pp3c5_12510"/>
</dbReference>
<dbReference type="Proteomes" id="UP000006727">
    <property type="component" value="Chromosome 5"/>
</dbReference>
<evidence type="ECO:0000256" key="1">
    <source>
        <dbReference type="SAM" id="MobiDB-lite"/>
    </source>
</evidence>
<evidence type="ECO:0000259" key="3">
    <source>
        <dbReference type="Pfam" id="PF14383"/>
    </source>
</evidence>
<feature type="domain" description="DUF3741" evidence="3">
    <location>
        <begin position="95"/>
        <end position="117"/>
    </location>
</feature>
<dbReference type="InterPro" id="IPR025486">
    <property type="entry name" value="DUF4378"/>
</dbReference>
<evidence type="ECO:0000313" key="5">
    <source>
        <dbReference type="EnsemblPlants" id="Pp3c5_12510V3.1"/>
    </source>
</evidence>
<keyword evidence="6" id="KW-1185">Reference proteome</keyword>
<feature type="domain" description="DUF4378" evidence="2">
    <location>
        <begin position="1064"/>
        <end position="1231"/>
    </location>
</feature>
<feature type="compositionally biased region" description="Polar residues" evidence="1">
    <location>
        <begin position="637"/>
        <end position="656"/>
    </location>
</feature>
<protein>
    <recommendedName>
        <fullName evidence="7">DUF4378 domain-containing protein</fullName>
    </recommendedName>
</protein>
<dbReference type="Pfam" id="PF14383">
    <property type="entry name" value="VARLMGL"/>
    <property type="match status" value="1"/>
</dbReference>
<dbReference type="PANTHER" id="PTHR21726">
    <property type="entry name" value="PHOSPHATIDYLINOSITOL N-ACETYLGLUCOSAMINYLTRANSFERASE SUBUNIT P DOWN SYNDROME CRITICAL REGION PROTEIN 5 -RELATED"/>
    <property type="match status" value="1"/>
</dbReference>
<feature type="compositionally biased region" description="Polar residues" evidence="1">
    <location>
        <begin position="461"/>
        <end position="475"/>
    </location>
</feature>
<feature type="compositionally biased region" description="Polar residues" evidence="1">
    <location>
        <begin position="621"/>
        <end position="630"/>
    </location>
</feature>